<dbReference type="SUPFAM" id="SSF160443">
    <property type="entry name" value="SMR domain-like"/>
    <property type="match status" value="1"/>
</dbReference>
<dbReference type="Proteomes" id="UP000191931">
    <property type="component" value="Unassembled WGS sequence"/>
</dbReference>
<dbReference type="STRING" id="1246637.MTBBW1_120041"/>
<evidence type="ECO:0000313" key="3">
    <source>
        <dbReference type="EMBL" id="SLM27920.1"/>
    </source>
</evidence>
<keyword evidence="4" id="KW-1185">Reference proteome</keyword>
<feature type="region of interest" description="Disordered" evidence="1">
    <location>
        <begin position="1"/>
        <end position="26"/>
    </location>
</feature>
<sequence length="303" mass="34435">MFRKNKNIKNISGKPSENPRKNRNGIAVFDGNTDLYKIFSDMEDELDPKISPDHGYSYESDVHPNIADSASSGSSGATSSISVIKDVKHVIKDAKHSRPNSKVSPDHEIHGEDFHGKRSGNSVFRNRSSELPSASRLAMRKDKHGIPFLDGSESLSRLFREKSYETGEEEVFPKLLEDSLKGKNRDAIMREKSDRGVPEPLPLKKRLKRYPPAQNVLDLHGMTSAAARQRVEQWLRRLWRNGFFTLQIIVGRGIHSEFGAVLPDVVEDILIRLKKEGVVLWFEWDRKRKSQSGALIVYLNQFD</sequence>
<feature type="region of interest" description="Disordered" evidence="1">
    <location>
        <begin position="93"/>
        <end position="136"/>
    </location>
</feature>
<gene>
    <name evidence="3" type="ORF">MTBBW1_120041</name>
</gene>
<accession>A0A1W1H608</accession>
<evidence type="ECO:0000313" key="4">
    <source>
        <dbReference type="Proteomes" id="UP000191931"/>
    </source>
</evidence>
<feature type="compositionally biased region" description="Low complexity" evidence="1">
    <location>
        <begin position="69"/>
        <end position="79"/>
    </location>
</feature>
<protein>
    <recommendedName>
        <fullName evidence="2">Smr domain-containing protein</fullName>
    </recommendedName>
</protein>
<dbReference type="InterPro" id="IPR036063">
    <property type="entry name" value="Smr_dom_sf"/>
</dbReference>
<organism evidence="3 4">
    <name type="scientific">Desulfamplus magnetovallimortis</name>
    <dbReference type="NCBI Taxonomy" id="1246637"/>
    <lineage>
        <taxon>Bacteria</taxon>
        <taxon>Pseudomonadati</taxon>
        <taxon>Thermodesulfobacteriota</taxon>
        <taxon>Desulfobacteria</taxon>
        <taxon>Desulfobacterales</taxon>
        <taxon>Desulfobacteraceae</taxon>
        <taxon>Desulfamplus</taxon>
    </lineage>
</organism>
<evidence type="ECO:0000259" key="2">
    <source>
        <dbReference type="PROSITE" id="PS50828"/>
    </source>
</evidence>
<reference evidence="3 4" key="1">
    <citation type="submission" date="2017-03" db="EMBL/GenBank/DDBJ databases">
        <authorList>
            <person name="Afonso C.L."/>
            <person name="Miller P.J."/>
            <person name="Scott M.A."/>
            <person name="Spackman E."/>
            <person name="Goraichik I."/>
            <person name="Dimitrov K.M."/>
            <person name="Suarez D.L."/>
            <person name="Swayne D.E."/>
        </authorList>
    </citation>
    <scope>NUCLEOTIDE SEQUENCE [LARGE SCALE GENOMIC DNA]</scope>
    <source>
        <strain evidence="3">PRJEB14757</strain>
    </source>
</reference>
<dbReference type="OrthoDB" id="9808881at2"/>
<feature type="compositionally biased region" description="Basic and acidic residues" evidence="1">
    <location>
        <begin position="104"/>
        <end position="116"/>
    </location>
</feature>
<dbReference type="Gene3D" id="3.30.1370.110">
    <property type="match status" value="1"/>
</dbReference>
<evidence type="ECO:0000256" key="1">
    <source>
        <dbReference type="SAM" id="MobiDB-lite"/>
    </source>
</evidence>
<dbReference type="EMBL" id="FWEV01000024">
    <property type="protein sequence ID" value="SLM27920.1"/>
    <property type="molecule type" value="Genomic_DNA"/>
</dbReference>
<proteinExistence type="predicted"/>
<dbReference type="RefSeq" id="WP_080798878.1">
    <property type="nucleotide sequence ID" value="NZ_LT828540.1"/>
</dbReference>
<dbReference type="SMART" id="SM00463">
    <property type="entry name" value="SMR"/>
    <property type="match status" value="1"/>
</dbReference>
<feature type="compositionally biased region" description="Polar residues" evidence="1">
    <location>
        <begin position="119"/>
        <end position="132"/>
    </location>
</feature>
<dbReference type="InterPro" id="IPR002625">
    <property type="entry name" value="Smr_dom"/>
</dbReference>
<feature type="domain" description="Smr" evidence="2">
    <location>
        <begin position="217"/>
        <end position="300"/>
    </location>
</feature>
<dbReference type="Pfam" id="PF01713">
    <property type="entry name" value="Smr"/>
    <property type="match status" value="1"/>
</dbReference>
<name>A0A1W1H608_9BACT</name>
<dbReference type="AlphaFoldDB" id="A0A1W1H608"/>
<dbReference type="PROSITE" id="PS50828">
    <property type="entry name" value="SMR"/>
    <property type="match status" value="1"/>
</dbReference>
<feature type="region of interest" description="Disordered" evidence="1">
    <location>
        <begin position="49"/>
        <end position="79"/>
    </location>
</feature>